<evidence type="ECO:0000256" key="3">
    <source>
        <dbReference type="PROSITE-ProRule" id="PRU10038"/>
    </source>
</evidence>
<evidence type="ECO:0000259" key="4">
    <source>
        <dbReference type="Pfam" id="PF07859"/>
    </source>
</evidence>
<keyword evidence="2" id="KW-0378">Hydrolase</keyword>
<dbReference type="PROSITE" id="PS01174">
    <property type="entry name" value="LIPASE_GDXG_SER"/>
    <property type="match status" value="1"/>
</dbReference>
<gene>
    <name evidence="5" type="ORF">EV686_11224</name>
</gene>
<name>A0A4R3UQ53_9BURK</name>
<dbReference type="InterPro" id="IPR013094">
    <property type="entry name" value="AB_hydrolase_3"/>
</dbReference>
<dbReference type="Gene3D" id="3.40.50.1820">
    <property type="entry name" value="alpha/beta hydrolase"/>
    <property type="match status" value="1"/>
</dbReference>
<dbReference type="InterPro" id="IPR033140">
    <property type="entry name" value="Lipase_GDXG_put_SER_AS"/>
</dbReference>
<dbReference type="InterPro" id="IPR029058">
    <property type="entry name" value="AB_hydrolase_fold"/>
</dbReference>
<dbReference type="PROSITE" id="PS01173">
    <property type="entry name" value="LIPASE_GDXG_HIS"/>
    <property type="match status" value="1"/>
</dbReference>
<dbReference type="AlphaFoldDB" id="A0A4R3UQ53"/>
<dbReference type="GO" id="GO:0016787">
    <property type="term" value="F:hydrolase activity"/>
    <property type="evidence" value="ECO:0007669"/>
    <property type="project" value="UniProtKB-KW"/>
</dbReference>
<protein>
    <submittedName>
        <fullName evidence="5">Acetyl esterase</fullName>
    </submittedName>
</protein>
<keyword evidence="6" id="KW-1185">Reference proteome</keyword>
<dbReference type="RefSeq" id="WP_132478117.1">
    <property type="nucleotide sequence ID" value="NZ_JBHRVM010000001.1"/>
</dbReference>
<dbReference type="InterPro" id="IPR002168">
    <property type="entry name" value="Lipase_GDXG_HIS_AS"/>
</dbReference>
<evidence type="ECO:0000256" key="1">
    <source>
        <dbReference type="ARBA" id="ARBA00010515"/>
    </source>
</evidence>
<evidence type="ECO:0000256" key="2">
    <source>
        <dbReference type="ARBA" id="ARBA00022801"/>
    </source>
</evidence>
<dbReference type="InterPro" id="IPR050300">
    <property type="entry name" value="GDXG_lipolytic_enzyme"/>
</dbReference>
<dbReference type="EMBL" id="SMBX01000012">
    <property type="protein sequence ID" value="TCU93142.1"/>
    <property type="molecule type" value="Genomic_DNA"/>
</dbReference>
<proteinExistence type="inferred from homology"/>
<dbReference type="SUPFAM" id="SSF53474">
    <property type="entry name" value="alpha/beta-Hydrolases"/>
    <property type="match status" value="1"/>
</dbReference>
<organism evidence="5 6">
    <name type="scientific">Paracandidimonas soli</name>
    <dbReference type="NCBI Taxonomy" id="1917182"/>
    <lineage>
        <taxon>Bacteria</taxon>
        <taxon>Pseudomonadati</taxon>
        <taxon>Pseudomonadota</taxon>
        <taxon>Betaproteobacteria</taxon>
        <taxon>Burkholderiales</taxon>
        <taxon>Alcaligenaceae</taxon>
        <taxon>Paracandidimonas</taxon>
    </lineage>
</organism>
<dbReference type="OrthoDB" id="9794445at2"/>
<evidence type="ECO:0000313" key="6">
    <source>
        <dbReference type="Proteomes" id="UP000294692"/>
    </source>
</evidence>
<accession>A0A4R3UQ53</accession>
<dbReference type="PANTHER" id="PTHR48081:SF8">
    <property type="entry name" value="ALPHA_BETA HYDROLASE FOLD-3 DOMAIN-CONTAINING PROTEIN-RELATED"/>
    <property type="match status" value="1"/>
</dbReference>
<dbReference type="Pfam" id="PF07859">
    <property type="entry name" value="Abhydrolase_3"/>
    <property type="match status" value="1"/>
</dbReference>
<dbReference type="FunFam" id="3.40.50.1820:FF:000089">
    <property type="entry name" value="Alpha/beta hydrolase"/>
    <property type="match status" value="1"/>
</dbReference>
<dbReference type="Proteomes" id="UP000294692">
    <property type="component" value="Unassembled WGS sequence"/>
</dbReference>
<sequence length="314" mass="34435">MPLDKSARKLIELMRQQNGPPLGQVPVEISRELSNRLRAQLQPDAPALARVEDGTIGDGPDAVPCRRYWPDDAPDEPLPAIVFLHGGGFVLGDLDSHDAVCRLLCQASGCAVVSLHYRRAPEHKFPVAVADASYAAEWIYSHAALLGIDPRRMALAGDSAGANLATVVCLDRKEEGLPPFALQLLLYPVTDQHNEYESKQRYGEGFLLTRAAIDFYAEQYFAPGQDRSDWRASPLLHGDLSGLPEALVITAGFDPLVDEGEAYALRLAQAGVRTTLRRFPGQVHGFVTRGRIIPEALDAIREMALLLRARFGHE</sequence>
<comment type="similarity">
    <text evidence="1">Belongs to the 'GDXG' lipolytic enzyme family.</text>
</comment>
<feature type="domain" description="Alpha/beta hydrolase fold-3" evidence="4">
    <location>
        <begin position="81"/>
        <end position="287"/>
    </location>
</feature>
<reference evidence="5 6" key="1">
    <citation type="submission" date="2019-03" db="EMBL/GenBank/DDBJ databases">
        <title>Genomic Encyclopedia of Type Strains, Phase IV (KMG-IV): sequencing the most valuable type-strain genomes for metagenomic binning, comparative biology and taxonomic classification.</title>
        <authorList>
            <person name="Goeker M."/>
        </authorList>
    </citation>
    <scope>NUCLEOTIDE SEQUENCE [LARGE SCALE GENOMIC DNA]</scope>
    <source>
        <strain evidence="5 6">DSM 100048</strain>
    </source>
</reference>
<dbReference type="PANTHER" id="PTHR48081">
    <property type="entry name" value="AB HYDROLASE SUPERFAMILY PROTEIN C4A8.06C"/>
    <property type="match status" value="1"/>
</dbReference>
<feature type="active site" evidence="3">
    <location>
        <position position="159"/>
    </location>
</feature>
<evidence type="ECO:0000313" key="5">
    <source>
        <dbReference type="EMBL" id="TCU93142.1"/>
    </source>
</evidence>
<comment type="caution">
    <text evidence="5">The sequence shown here is derived from an EMBL/GenBank/DDBJ whole genome shotgun (WGS) entry which is preliminary data.</text>
</comment>